<name>A0A2S2CXA4_9PROT</name>
<keyword evidence="2" id="KW-0418">Kinase</keyword>
<protein>
    <submittedName>
        <fullName evidence="2">Serine/threonine protein kinase</fullName>
    </submittedName>
</protein>
<proteinExistence type="predicted"/>
<dbReference type="InterPro" id="IPR051043">
    <property type="entry name" value="Sulfatase_Mod_Factor_Kinase"/>
</dbReference>
<dbReference type="Proteomes" id="UP000245629">
    <property type="component" value="Plasmid unnamed1"/>
</dbReference>
<dbReference type="GO" id="GO:0120147">
    <property type="term" value="F:formylglycine-generating oxidase activity"/>
    <property type="evidence" value="ECO:0007669"/>
    <property type="project" value="TreeGrafter"/>
</dbReference>
<feature type="domain" description="Sulfatase-modifying factor enzyme-like" evidence="1">
    <location>
        <begin position="89"/>
        <end position="332"/>
    </location>
</feature>
<dbReference type="InterPro" id="IPR005532">
    <property type="entry name" value="SUMF_dom"/>
</dbReference>
<keyword evidence="2" id="KW-0808">Transferase</keyword>
<dbReference type="SUPFAM" id="SSF56436">
    <property type="entry name" value="C-type lectin-like"/>
    <property type="match status" value="1"/>
</dbReference>
<dbReference type="GO" id="GO:0004674">
    <property type="term" value="F:protein serine/threonine kinase activity"/>
    <property type="evidence" value="ECO:0007669"/>
    <property type="project" value="UniProtKB-KW"/>
</dbReference>
<organism evidence="2 3">
    <name type="scientific">Azospirillum thermophilum</name>
    <dbReference type="NCBI Taxonomy" id="2202148"/>
    <lineage>
        <taxon>Bacteria</taxon>
        <taxon>Pseudomonadati</taxon>
        <taxon>Pseudomonadota</taxon>
        <taxon>Alphaproteobacteria</taxon>
        <taxon>Rhodospirillales</taxon>
        <taxon>Azospirillaceae</taxon>
        <taxon>Azospirillum</taxon>
    </lineage>
</organism>
<dbReference type="KEGG" id="azz:DEW08_24270"/>
<evidence type="ECO:0000259" key="1">
    <source>
        <dbReference type="Pfam" id="PF03781"/>
    </source>
</evidence>
<evidence type="ECO:0000313" key="3">
    <source>
        <dbReference type="Proteomes" id="UP000245629"/>
    </source>
</evidence>
<dbReference type="Pfam" id="PF03781">
    <property type="entry name" value="FGE-sulfatase"/>
    <property type="match status" value="1"/>
</dbReference>
<evidence type="ECO:0000313" key="2">
    <source>
        <dbReference type="EMBL" id="AWK89116.1"/>
    </source>
</evidence>
<sequence length="335" mass="36766">MATSGYHHLPRFAGELSPAMSDRELLGVDGRFVDFRDFPFDPETLGGLLEAGIGGLARAAEDPRRPLAERHMAGTLLAHLGDPRIDPLNPAMVTVAGGEVAIGLPAADVDAVMQDLAGLGLKREWIVKETPRHIVTLKSYRIGRYPVTNHEYRTFLVETGEERIPDSWFLGRYPADRANHPVYGITAEDADAYARWLGGRTGRPFRLPREAEWEYAAAGPGNFQYPWGKAFLPDHANTAEAGIMTTTPVGIFPSGRSPFGCFDMAGNVEEYVADAYAPYPGGAAVEDDLVSVVGRHRVARGGSFSRFRDLARNSRRHGKFPRPIYVMGFRLAEDA</sequence>
<dbReference type="AlphaFoldDB" id="A0A2S2CXA4"/>
<dbReference type="Gene3D" id="3.90.1580.10">
    <property type="entry name" value="paralog of FGE (formylglycine-generating enzyme)"/>
    <property type="match status" value="1"/>
</dbReference>
<keyword evidence="2" id="KW-0723">Serine/threonine-protein kinase</keyword>
<gene>
    <name evidence="2" type="ORF">DEW08_24270</name>
</gene>
<dbReference type="OrthoDB" id="9768004at2"/>
<geneLocation type="plasmid" evidence="2 3">
    <name>unnamed1</name>
</geneLocation>
<dbReference type="EMBL" id="CP029356">
    <property type="protein sequence ID" value="AWK89116.1"/>
    <property type="molecule type" value="Genomic_DNA"/>
</dbReference>
<keyword evidence="2" id="KW-0614">Plasmid</keyword>
<keyword evidence="3" id="KW-1185">Reference proteome</keyword>
<accession>A0A2S2CXA4</accession>
<dbReference type="InterPro" id="IPR016187">
    <property type="entry name" value="CTDL_fold"/>
</dbReference>
<reference evidence="3" key="1">
    <citation type="submission" date="2018-05" db="EMBL/GenBank/DDBJ databases">
        <title>Azospirillum thermophila sp. nov., a novel isolated from hot spring.</title>
        <authorList>
            <person name="Zhao Z."/>
        </authorList>
    </citation>
    <scope>NUCLEOTIDE SEQUENCE [LARGE SCALE GENOMIC DNA]</scope>
    <source>
        <strain evidence="3">CFH 70021</strain>
        <plasmid evidence="3">unnamed1</plasmid>
    </source>
</reference>
<dbReference type="PANTHER" id="PTHR23150">
    <property type="entry name" value="SULFATASE MODIFYING FACTOR 1, 2"/>
    <property type="match status" value="1"/>
</dbReference>
<dbReference type="PANTHER" id="PTHR23150:SF19">
    <property type="entry name" value="FORMYLGLYCINE-GENERATING ENZYME"/>
    <property type="match status" value="1"/>
</dbReference>
<dbReference type="InterPro" id="IPR042095">
    <property type="entry name" value="SUMF_sf"/>
</dbReference>